<reference evidence="1" key="1">
    <citation type="journal article" date="2015" name="Proc. Natl. Acad. Sci. U.S.A.">
        <title>Networks of energetic and metabolic interactions define dynamics in microbial communities.</title>
        <authorList>
            <person name="Embree M."/>
            <person name="Liu J.K."/>
            <person name="Al-Bassam M.M."/>
            <person name="Zengler K."/>
        </authorList>
    </citation>
    <scope>NUCLEOTIDE SEQUENCE</scope>
</reference>
<protein>
    <submittedName>
        <fullName evidence="1">Uncharacterized protein</fullName>
    </submittedName>
</protein>
<proteinExistence type="predicted"/>
<accession>A0A0W8FEW2</accession>
<organism evidence="1">
    <name type="scientific">hydrocarbon metagenome</name>
    <dbReference type="NCBI Taxonomy" id="938273"/>
    <lineage>
        <taxon>unclassified sequences</taxon>
        <taxon>metagenomes</taxon>
        <taxon>ecological metagenomes</taxon>
    </lineage>
</organism>
<name>A0A0W8FEW2_9ZZZZ</name>
<sequence length="52" mass="6022">MEGFRFPFRVCTNIHHDGVTRNRESYIARVDSDDNDRQRVRTIAAQAPAIAF</sequence>
<dbReference type="AlphaFoldDB" id="A0A0W8FEW2"/>
<comment type="caution">
    <text evidence="1">The sequence shown here is derived from an EMBL/GenBank/DDBJ whole genome shotgun (WGS) entry which is preliminary data.</text>
</comment>
<dbReference type="EMBL" id="LNQE01001301">
    <property type="protein sequence ID" value="KUG19329.1"/>
    <property type="molecule type" value="Genomic_DNA"/>
</dbReference>
<gene>
    <name evidence="1" type="ORF">ASZ90_010952</name>
</gene>
<evidence type="ECO:0000313" key="1">
    <source>
        <dbReference type="EMBL" id="KUG19329.1"/>
    </source>
</evidence>